<dbReference type="Proteomes" id="UP000198661">
    <property type="component" value="Unassembled WGS sequence"/>
</dbReference>
<dbReference type="SUPFAM" id="SSF55729">
    <property type="entry name" value="Acyl-CoA N-acyltransferases (Nat)"/>
    <property type="match status" value="1"/>
</dbReference>
<name>A0A1I2QQP4_9BACL</name>
<organism evidence="4 5">
    <name type="scientific">Planifilum fulgidum</name>
    <dbReference type="NCBI Taxonomy" id="201973"/>
    <lineage>
        <taxon>Bacteria</taxon>
        <taxon>Bacillati</taxon>
        <taxon>Bacillota</taxon>
        <taxon>Bacilli</taxon>
        <taxon>Bacillales</taxon>
        <taxon>Thermoactinomycetaceae</taxon>
        <taxon>Planifilum</taxon>
    </lineage>
</organism>
<dbReference type="CDD" id="cd04301">
    <property type="entry name" value="NAT_SF"/>
    <property type="match status" value="1"/>
</dbReference>
<dbReference type="GO" id="GO:0016747">
    <property type="term" value="F:acyltransferase activity, transferring groups other than amino-acyl groups"/>
    <property type="evidence" value="ECO:0007669"/>
    <property type="project" value="InterPro"/>
</dbReference>
<dbReference type="RefSeq" id="WP_092039689.1">
    <property type="nucleotide sequence ID" value="NZ_FOOK01000025.1"/>
</dbReference>
<evidence type="ECO:0000256" key="1">
    <source>
        <dbReference type="ARBA" id="ARBA00022679"/>
    </source>
</evidence>
<feature type="domain" description="N-acetyltransferase" evidence="3">
    <location>
        <begin position="1"/>
        <end position="141"/>
    </location>
</feature>
<evidence type="ECO:0000313" key="5">
    <source>
        <dbReference type="Proteomes" id="UP000198661"/>
    </source>
</evidence>
<dbReference type="PANTHER" id="PTHR43877">
    <property type="entry name" value="AMINOALKYLPHOSPHONATE N-ACETYLTRANSFERASE-RELATED-RELATED"/>
    <property type="match status" value="1"/>
</dbReference>
<dbReference type="InterPro" id="IPR016181">
    <property type="entry name" value="Acyl_CoA_acyltransferase"/>
</dbReference>
<sequence length="149" mass="16911">MLLRSFQLSDVHDVSRIWQLTASRDSERETLQELAKQLARDRDLVLVAEVDGRIVGAIVGTMDGSTGFFYCLAVHPDYQGRGIGRRLVSTLEERFRQKGAKRIWITIDEGTRKLLPFYLHLGYANICDTTLGKELMFQNGRIIRKASPG</sequence>
<keyword evidence="5" id="KW-1185">Reference proteome</keyword>
<dbReference type="Gene3D" id="3.40.630.30">
    <property type="match status" value="1"/>
</dbReference>
<proteinExistence type="predicted"/>
<dbReference type="PROSITE" id="PS51186">
    <property type="entry name" value="GNAT"/>
    <property type="match status" value="1"/>
</dbReference>
<keyword evidence="1 4" id="KW-0808">Transferase</keyword>
<gene>
    <name evidence="4" type="ORF">SAMN04488025_12523</name>
</gene>
<protein>
    <submittedName>
        <fullName evidence="4">Predicted N-acetyltransferase YhbS</fullName>
    </submittedName>
</protein>
<reference evidence="4 5" key="1">
    <citation type="submission" date="2016-10" db="EMBL/GenBank/DDBJ databases">
        <authorList>
            <person name="de Groot N.N."/>
        </authorList>
    </citation>
    <scope>NUCLEOTIDE SEQUENCE [LARGE SCALE GENOMIC DNA]</scope>
    <source>
        <strain evidence="4 5">DSM 44945</strain>
    </source>
</reference>
<keyword evidence="2" id="KW-0012">Acyltransferase</keyword>
<evidence type="ECO:0000259" key="3">
    <source>
        <dbReference type="PROSITE" id="PS51186"/>
    </source>
</evidence>
<dbReference type="STRING" id="201973.SAMN04488025_12523"/>
<evidence type="ECO:0000313" key="4">
    <source>
        <dbReference type="EMBL" id="SFG29983.1"/>
    </source>
</evidence>
<accession>A0A1I2QQP4</accession>
<dbReference type="Pfam" id="PF00583">
    <property type="entry name" value="Acetyltransf_1"/>
    <property type="match status" value="1"/>
</dbReference>
<evidence type="ECO:0000256" key="2">
    <source>
        <dbReference type="ARBA" id="ARBA00023315"/>
    </source>
</evidence>
<dbReference type="EMBL" id="FOOK01000025">
    <property type="protein sequence ID" value="SFG29983.1"/>
    <property type="molecule type" value="Genomic_DNA"/>
</dbReference>
<dbReference type="InterPro" id="IPR050832">
    <property type="entry name" value="Bact_Acetyltransf"/>
</dbReference>
<dbReference type="AlphaFoldDB" id="A0A1I2QQP4"/>
<dbReference type="OrthoDB" id="1821130at2"/>
<dbReference type="InterPro" id="IPR000182">
    <property type="entry name" value="GNAT_dom"/>
</dbReference>